<proteinExistence type="predicted"/>
<organism evidence="1 2">
    <name type="scientific">Platanthera guangdongensis</name>
    <dbReference type="NCBI Taxonomy" id="2320717"/>
    <lineage>
        <taxon>Eukaryota</taxon>
        <taxon>Viridiplantae</taxon>
        <taxon>Streptophyta</taxon>
        <taxon>Embryophyta</taxon>
        <taxon>Tracheophyta</taxon>
        <taxon>Spermatophyta</taxon>
        <taxon>Magnoliopsida</taxon>
        <taxon>Liliopsida</taxon>
        <taxon>Asparagales</taxon>
        <taxon>Orchidaceae</taxon>
        <taxon>Orchidoideae</taxon>
        <taxon>Orchideae</taxon>
        <taxon>Orchidinae</taxon>
        <taxon>Platanthera</taxon>
    </lineage>
</organism>
<gene>
    <name evidence="1" type="ORF">KSP40_PGU005775</name>
</gene>
<reference evidence="1 2" key="1">
    <citation type="journal article" date="2022" name="Nat. Plants">
        <title>Genomes of leafy and leafless Platanthera orchids illuminate the evolution of mycoheterotrophy.</title>
        <authorList>
            <person name="Li M.H."/>
            <person name="Liu K.W."/>
            <person name="Li Z."/>
            <person name="Lu H.C."/>
            <person name="Ye Q.L."/>
            <person name="Zhang D."/>
            <person name="Wang J.Y."/>
            <person name="Li Y.F."/>
            <person name="Zhong Z.M."/>
            <person name="Liu X."/>
            <person name="Yu X."/>
            <person name="Liu D.K."/>
            <person name="Tu X.D."/>
            <person name="Liu B."/>
            <person name="Hao Y."/>
            <person name="Liao X.Y."/>
            <person name="Jiang Y.T."/>
            <person name="Sun W.H."/>
            <person name="Chen J."/>
            <person name="Chen Y.Q."/>
            <person name="Ai Y."/>
            <person name="Zhai J.W."/>
            <person name="Wu S.S."/>
            <person name="Zhou Z."/>
            <person name="Hsiao Y.Y."/>
            <person name="Wu W.L."/>
            <person name="Chen Y.Y."/>
            <person name="Lin Y.F."/>
            <person name="Hsu J.L."/>
            <person name="Li C.Y."/>
            <person name="Wang Z.W."/>
            <person name="Zhao X."/>
            <person name="Zhong W.Y."/>
            <person name="Ma X.K."/>
            <person name="Ma L."/>
            <person name="Huang J."/>
            <person name="Chen G.Z."/>
            <person name="Huang M.Z."/>
            <person name="Huang L."/>
            <person name="Peng D.H."/>
            <person name="Luo Y.B."/>
            <person name="Zou S.Q."/>
            <person name="Chen S.P."/>
            <person name="Lan S."/>
            <person name="Tsai W.C."/>
            <person name="Van de Peer Y."/>
            <person name="Liu Z.J."/>
        </authorList>
    </citation>
    <scope>NUCLEOTIDE SEQUENCE [LARGE SCALE GENOMIC DNA]</scope>
    <source>
        <strain evidence="1">Lor288</strain>
    </source>
</reference>
<dbReference type="EMBL" id="JBBWWR010000017">
    <property type="protein sequence ID" value="KAK8945530.1"/>
    <property type="molecule type" value="Genomic_DNA"/>
</dbReference>
<dbReference type="Proteomes" id="UP001412067">
    <property type="component" value="Unassembled WGS sequence"/>
</dbReference>
<evidence type="ECO:0000313" key="1">
    <source>
        <dbReference type="EMBL" id="KAK8945530.1"/>
    </source>
</evidence>
<name>A0ABR2LMP1_9ASPA</name>
<evidence type="ECO:0000313" key="2">
    <source>
        <dbReference type="Proteomes" id="UP001412067"/>
    </source>
</evidence>
<comment type="caution">
    <text evidence="1">The sequence shown here is derived from an EMBL/GenBank/DDBJ whole genome shotgun (WGS) entry which is preliminary data.</text>
</comment>
<protein>
    <submittedName>
        <fullName evidence="1">Uncharacterized protein</fullName>
    </submittedName>
</protein>
<keyword evidence="2" id="KW-1185">Reference proteome</keyword>
<accession>A0ABR2LMP1</accession>
<sequence>MPEVPTLICIGFLNGNHFVRLVLGACSPIPHIFPSWSTYHEEVAKNWSVHYNERLQGPPPATGPSTLQTLDN</sequence>